<accession>A0ABM4MK41</accession>
<proteinExistence type="predicted"/>
<sequence length="283" mass="31621">MTKFESQLHHLVAFQSPCSVFSPVHWRAFFSDAERSSQNRDTCSAPLLPAAHHLPWPPWSRVSLLSRGQPLRLGRDHSNPEGETPEKTVLDPRKSTTNYNDGVASFVVNIPSDVTVLEFHVKTDDPEEFRRIHKNIRPATTIKQWPTKSRSQSLLSLSWTDSYKSLLMGEHLSVTVTLKSPYVDAITHYNYLVLRSFGKSDQDCGTGGGRSSAEVFYLAGLPVLTNANADDSQQDDGSFKKILRSRRDLKEEIENPGAPMSPVVFRSYDGIAQGLLHFVILAG</sequence>
<protein>
    <submittedName>
        <fullName evidence="3">Complement C5-like</fullName>
    </submittedName>
</protein>
<dbReference type="Gene3D" id="2.60.40.1930">
    <property type="match status" value="1"/>
</dbReference>
<feature type="region of interest" description="Disordered" evidence="1">
    <location>
        <begin position="70"/>
        <end position="95"/>
    </location>
</feature>
<gene>
    <name evidence="3" type="primary">LOC103550434</name>
</gene>
<dbReference type="RefSeq" id="XP_070453064.1">
    <property type="nucleotide sequence ID" value="XM_070596963.1"/>
</dbReference>
<feature type="compositionally biased region" description="Basic and acidic residues" evidence="1">
    <location>
        <begin position="73"/>
        <end position="94"/>
    </location>
</feature>
<evidence type="ECO:0000313" key="2">
    <source>
        <dbReference type="Proteomes" id="UP001652662"/>
    </source>
</evidence>
<dbReference type="Gene3D" id="6.10.270.10">
    <property type="match status" value="1"/>
</dbReference>
<dbReference type="Gene3D" id="2.60.40.10">
    <property type="entry name" value="Immunoglobulins"/>
    <property type="match status" value="1"/>
</dbReference>
<reference evidence="3" key="1">
    <citation type="submission" date="2025-08" db="UniProtKB">
        <authorList>
            <consortium name="RefSeq"/>
        </authorList>
    </citation>
    <scope>IDENTIFICATION</scope>
    <source>
        <tissue evidence="3">Blood</tissue>
    </source>
</reference>
<evidence type="ECO:0000313" key="3">
    <source>
        <dbReference type="RefSeq" id="XP_070453064.1"/>
    </source>
</evidence>
<dbReference type="InterPro" id="IPR013783">
    <property type="entry name" value="Ig-like_fold"/>
</dbReference>
<keyword evidence="2" id="KW-1185">Reference proteome</keyword>
<dbReference type="Proteomes" id="UP001652662">
    <property type="component" value="Chromosome 26"/>
</dbReference>
<evidence type="ECO:0000256" key="1">
    <source>
        <dbReference type="SAM" id="MobiDB-lite"/>
    </source>
</evidence>
<organism evidence="2 3">
    <name type="scientific">Equus przewalskii</name>
    <name type="common">Przewalski's horse</name>
    <name type="synonym">Equus caballus przewalskii</name>
    <dbReference type="NCBI Taxonomy" id="9798"/>
    <lineage>
        <taxon>Eukaryota</taxon>
        <taxon>Metazoa</taxon>
        <taxon>Chordata</taxon>
        <taxon>Craniata</taxon>
        <taxon>Vertebrata</taxon>
        <taxon>Euteleostomi</taxon>
        <taxon>Mammalia</taxon>
        <taxon>Eutheria</taxon>
        <taxon>Laurasiatheria</taxon>
        <taxon>Perissodactyla</taxon>
        <taxon>Equidae</taxon>
        <taxon>Equus</taxon>
    </lineage>
</organism>
<dbReference type="GeneID" id="103550434"/>
<name>A0ABM4MK41_EQUPR</name>